<dbReference type="PANTHER" id="PTHR33317">
    <property type="entry name" value="POLYNUCLEOTIDYL TRANSFERASE, RIBONUCLEASE H-LIKE SUPERFAMILY PROTEIN"/>
    <property type="match status" value="1"/>
</dbReference>
<dbReference type="InterPro" id="IPR005227">
    <property type="entry name" value="YqgF"/>
</dbReference>
<keyword evidence="2 5" id="KW-0690">Ribosome biogenesis</keyword>
<comment type="function">
    <text evidence="5">Could be a nuclease involved in processing of the 5'-end of pre-16S rRNA.</text>
</comment>
<dbReference type="GO" id="GO:0000967">
    <property type="term" value="P:rRNA 5'-end processing"/>
    <property type="evidence" value="ECO:0007669"/>
    <property type="project" value="UniProtKB-UniRule"/>
</dbReference>
<dbReference type="GO" id="GO:0016788">
    <property type="term" value="F:hydrolase activity, acting on ester bonds"/>
    <property type="evidence" value="ECO:0007669"/>
    <property type="project" value="UniProtKB-UniRule"/>
</dbReference>
<dbReference type="SUPFAM" id="SSF53098">
    <property type="entry name" value="Ribonuclease H-like"/>
    <property type="match status" value="1"/>
</dbReference>
<comment type="similarity">
    <text evidence="5">Belongs to the YqgF HJR family.</text>
</comment>
<evidence type="ECO:0000256" key="1">
    <source>
        <dbReference type="ARBA" id="ARBA00022490"/>
    </source>
</evidence>
<dbReference type="Pfam" id="PF03652">
    <property type="entry name" value="RuvX"/>
    <property type="match status" value="1"/>
</dbReference>
<dbReference type="GO" id="GO:0004518">
    <property type="term" value="F:nuclease activity"/>
    <property type="evidence" value="ECO:0007669"/>
    <property type="project" value="UniProtKB-KW"/>
</dbReference>
<accession>A0A371K630</accession>
<dbReference type="GO" id="GO:0005829">
    <property type="term" value="C:cytosol"/>
    <property type="evidence" value="ECO:0007669"/>
    <property type="project" value="TreeGrafter"/>
</dbReference>
<dbReference type="InterPro" id="IPR006641">
    <property type="entry name" value="YqgF/RNaseH-like_dom"/>
</dbReference>
<keyword evidence="3 5" id="KW-0540">Nuclease</keyword>
<dbReference type="NCBIfam" id="TIGR00250">
    <property type="entry name" value="RNAse_H_YqgF"/>
    <property type="match status" value="1"/>
</dbReference>
<evidence type="ECO:0000256" key="2">
    <source>
        <dbReference type="ARBA" id="ARBA00022517"/>
    </source>
</evidence>
<comment type="caution">
    <text evidence="7">The sequence shown here is derived from an EMBL/GenBank/DDBJ whole genome shotgun (WGS) entry which is preliminary data.</text>
</comment>
<dbReference type="EC" id="3.1.-.-" evidence="5"/>
<evidence type="ECO:0000256" key="4">
    <source>
        <dbReference type="ARBA" id="ARBA00022801"/>
    </source>
</evidence>
<dbReference type="Gene3D" id="3.30.420.140">
    <property type="entry name" value="YqgF/RNase H-like domain"/>
    <property type="match status" value="1"/>
</dbReference>
<evidence type="ECO:0000256" key="5">
    <source>
        <dbReference type="HAMAP-Rule" id="MF_00651"/>
    </source>
</evidence>
<dbReference type="PANTHER" id="PTHR33317:SF4">
    <property type="entry name" value="POLYNUCLEOTIDYL TRANSFERASE, RIBONUCLEASE H-LIKE SUPERFAMILY PROTEIN"/>
    <property type="match status" value="1"/>
</dbReference>
<dbReference type="EMBL" id="QTSU01000001">
    <property type="protein sequence ID" value="RDZ29401.1"/>
    <property type="molecule type" value="Genomic_DNA"/>
</dbReference>
<comment type="subcellular location">
    <subcellularLocation>
        <location evidence="5">Cytoplasm</location>
    </subcellularLocation>
</comment>
<organism evidence="7 8">
    <name type="scientific">Lysobacter silvisoli</name>
    <dbReference type="NCBI Taxonomy" id="2293254"/>
    <lineage>
        <taxon>Bacteria</taxon>
        <taxon>Pseudomonadati</taxon>
        <taxon>Pseudomonadota</taxon>
        <taxon>Gammaproteobacteria</taxon>
        <taxon>Lysobacterales</taxon>
        <taxon>Lysobacteraceae</taxon>
        <taxon>Lysobacter</taxon>
    </lineage>
</organism>
<dbReference type="CDD" id="cd16964">
    <property type="entry name" value="YqgF"/>
    <property type="match status" value="1"/>
</dbReference>
<dbReference type="Proteomes" id="UP000264492">
    <property type="component" value="Unassembled WGS sequence"/>
</dbReference>
<keyword evidence="1 5" id="KW-0963">Cytoplasm</keyword>
<dbReference type="RefSeq" id="WP_115858839.1">
    <property type="nucleotide sequence ID" value="NZ_QTSU01000001.1"/>
</dbReference>
<name>A0A371K630_9GAMM</name>
<dbReference type="HAMAP" id="MF_00651">
    <property type="entry name" value="Nuclease_YqgF"/>
    <property type="match status" value="1"/>
</dbReference>
<dbReference type="OrthoDB" id="9796140at2"/>
<proteinExistence type="inferred from homology"/>
<dbReference type="SMART" id="SM00732">
    <property type="entry name" value="YqgFc"/>
    <property type="match status" value="1"/>
</dbReference>
<keyword evidence="8" id="KW-1185">Reference proteome</keyword>
<evidence type="ECO:0000313" key="8">
    <source>
        <dbReference type="Proteomes" id="UP000264492"/>
    </source>
</evidence>
<keyword evidence="4 5" id="KW-0378">Hydrolase</keyword>
<protein>
    <recommendedName>
        <fullName evidence="5">Putative pre-16S rRNA nuclease</fullName>
        <ecNumber evidence="5">3.1.-.-</ecNumber>
    </recommendedName>
</protein>
<dbReference type="InterPro" id="IPR037027">
    <property type="entry name" value="YqgF/RNaseH-like_dom_sf"/>
</dbReference>
<gene>
    <name evidence="7" type="ORF">DX914_10055</name>
</gene>
<evidence type="ECO:0000313" key="7">
    <source>
        <dbReference type="EMBL" id="RDZ29401.1"/>
    </source>
</evidence>
<dbReference type="InterPro" id="IPR012337">
    <property type="entry name" value="RNaseH-like_sf"/>
</dbReference>
<reference evidence="7 8" key="1">
    <citation type="submission" date="2018-08" db="EMBL/GenBank/DDBJ databases">
        <title>Lysobacter sp. zong2l5, whole genome shotgun sequence.</title>
        <authorList>
            <person name="Zhang X."/>
            <person name="Feng G."/>
            <person name="Zhu H."/>
        </authorList>
    </citation>
    <scope>NUCLEOTIDE SEQUENCE [LARGE SCALE GENOMIC DNA]</scope>
    <source>
        <strain evidence="8">zong2l5</strain>
    </source>
</reference>
<evidence type="ECO:0000256" key="3">
    <source>
        <dbReference type="ARBA" id="ARBA00022722"/>
    </source>
</evidence>
<feature type="domain" description="YqgF/RNase H-like" evidence="6">
    <location>
        <begin position="15"/>
        <end position="115"/>
    </location>
</feature>
<evidence type="ECO:0000259" key="6">
    <source>
        <dbReference type="SMART" id="SM00732"/>
    </source>
</evidence>
<sequence>MSADAAPQAGIRRDGTVLGFDVGARRIGVAVGSAFGHGARALAVVDVHGHGPDWNAIDRLRNEWRPDGLIVGDPMTLEGGDQPARVRAHAFARELQARYKLPVVLVDERASSIEAAQRFAADRAEGRKRRRDAEALDAVAAAVIVERYLAAPDDATDLSRLSSA</sequence>
<dbReference type="AlphaFoldDB" id="A0A371K630"/>